<protein>
    <submittedName>
        <fullName evidence="6">Glycoside hydrolase</fullName>
    </submittedName>
</protein>
<accession>A0A1V6LQH3</accession>
<dbReference type="InterPro" id="IPR000743">
    <property type="entry name" value="Glyco_hydro_28"/>
</dbReference>
<keyword evidence="3 4" id="KW-0326">Glycosidase</keyword>
<keyword evidence="7" id="KW-1185">Reference proteome</keyword>
<evidence type="ECO:0000256" key="5">
    <source>
        <dbReference type="SAM" id="SignalP"/>
    </source>
</evidence>
<dbReference type="PANTHER" id="PTHR31339">
    <property type="entry name" value="PECTIN LYASE-RELATED"/>
    <property type="match status" value="1"/>
</dbReference>
<dbReference type="OrthoDB" id="9795222at2"/>
<dbReference type="AlphaFoldDB" id="A0A1V6LQH3"/>
<keyword evidence="5" id="KW-0732">Signal</keyword>
<gene>
    <name evidence="6" type="ORF">BUL40_09950</name>
</gene>
<dbReference type="InterPro" id="IPR011050">
    <property type="entry name" value="Pectin_lyase_fold/virulence"/>
</dbReference>
<evidence type="ECO:0000256" key="1">
    <source>
        <dbReference type="ARBA" id="ARBA00008834"/>
    </source>
</evidence>
<name>A0A1V6LQH3_9FLAO</name>
<keyword evidence="2 4" id="KW-0378">Hydrolase</keyword>
<comment type="similarity">
    <text evidence="1 4">Belongs to the glycosyl hydrolase 28 family.</text>
</comment>
<dbReference type="SMART" id="SM00710">
    <property type="entry name" value="PbH1"/>
    <property type="match status" value="6"/>
</dbReference>
<evidence type="ECO:0000313" key="6">
    <source>
        <dbReference type="EMBL" id="OQD42441.1"/>
    </source>
</evidence>
<dbReference type="InterPro" id="IPR051801">
    <property type="entry name" value="GH28_Enzymes"/>
</dbReference>
<evidence type="ECO:0000256" key="3">
    <source>
        <dbReference type="ARBA" id="ARBA00023295"/>
    </source>
</evidence>
<sequence length="453" mass="50358">MRNTVLMCLFALFSAVLALGQNRSVADSAIAKITKEITLPKIPEISVELQQFGALPNDAKDDRKAIIKALNYLKKRNGGKLIIGKGIYEINGPIHLPSHVNLHLQEGAVLRFAPKPELYLPMVFTSWEGTFLYNYSPLIYAKNETNIAITGAGVIDGEGSKVWSTFKAEEQADKLLSRKMNHEEQPIANRQFGKDSKLRPHLLQFIDCKNILIEGVHFEDSPFWTTHFLRSNEITIRGISFNAHNKNNDGIDLEYVNNVLIENVDFNNSDDNIAIKAGRDTEGRANSETPSQNIVIRNNRFKGLHALVIGSEMSAGVKNVFVVDNMASGYLKRGVYFKTNSDRGGYIKSIYIDQLELQKTEDCIYMTANYHGEGSGAHASQLNDIFISNVTCEVATETAIVIEGYPTKKAHHIYLSDIHVKQATNGLTLTNTKNVHLNEVIIGKRAGTPTAVK</sequence>
<dbReference type="InterPro" id="IPR012334">
    <property type="entry name" value="Pectin_lyas_fold"/>
</dbReference>
<dbReference type="RefSeq" id="WP_080319143.1">
    <property type="nucleotide sequence ID" value="NZ_MTBC01000006.1"/>
</dbReference>
<dbReference type="PANTHER" id="PTHR31339:SF9">
    <property type="entry name" value="PLASMIN AND FIBRONECTIN-BINDING PROTEIN A"/>
    <property type="match status" value="1"/>
</dbReference>
<evidence type="ECO:0000256" key="4">
    <source>
        <dbReference type="RuleBase" id="RU361169"/>
    </source>
</evidence>
<reference evidence="6 7" key="1">
    <citation type="submission" date="2016-12" db="EMBL/GenBank/DDBJ databases">
        <authorList>
            <person name="Song W.-J."/>
            <person name="Kurnit D.M."/>
        </authorList>
    </citation>
    <scope>NUCLEOTIDE SEQUENCE [LARGE SCALE GENOMIC DNA]</scope>
    <source>
        <strain evidence="6 7">HSG9</strain>
    </source>
</reference>
<dbReference type="Gene3D" id="2.160.20.10">
    <property type="entry name" value="Single-stranded right-handed beta-helix, Pectin lyase-like"/>
    <property type="match status" value="1"/>
</dbReference>
<evidence type="ECO:0000256" key="2">
    <source>
        <dbReference type="ARBA" id="ARBA00022801"/>
    </source>
</evidence>
<proteinExistence type="inferred from homology"/>
<dbReference type="GO" id="GO:0004650">
    <property type="term" value="F:polygalacturonase activity"/>
    <property type="evidence" value="ECO:0007669"/>
    <property type="project" value="InterPro"/>
</dbReference>
<dbReference type="Pfam" id="PF00295">
    <property type="entry name" value="Glyco_hydro_28"/>
    <property type="match status" value="1"/>
</dbReference>
<dbReference type="SUPFAM" id="SSF51126">
    <property type="entry name" value="Pectin lyase-like"/>
    <property type="match status" value="1"/>
</dbReference>
<feature type="signal peptide" evidence="5">
    <location>
        <begin position="1"/>
        <end position="18"/>
    </location>
</feature>
<comment type="caution">
    <text evidence="6">The sequence shown here is derived from an EMBL/GenBank/DDBJ whole genome shotgun (WGS) entry which is preliminary data.</text>
</comment>
<dbReference type="GO" id="GO:0005975">
    <property type="term" value="P:carbohydrate metabolic process"/>
    <property type="evidence" value="ECO:0007669"/>
    <property type="project" value="InterPro"/>
</dbReference>
<feature type="chain" id="PRO_5013342747" evidence="5">
    <location>
        <begin position="19"/>
        <end position="453"/>
    </location>
</feature>
<organism evidence="6 7">
    <name type="scientific">Croceivirga radicis</name>
    <dbReference type="NCBI Taxonomy" id="1929488"/>
    <lineage>
        <taxon>Bacteria</taxon>
        <taxon>Pseudomonadati</taxon>
        <taxon>Bacteroidota</taxon>
        <taxon>Flavobacteriia</taxon>
        <taxon>Flavobacteriales</taxon>
        <taxon>Flavobacteriaceae</taxon>
        <taxon>Croceivirga</taxon>
    </lineage>
</organism>
<dbReference type="InterPro" id="IPR006626">
    <property type="entry name" value="PbH1"/>
</dbReference>
<dbReference type="Proteomes" id="UP000191680">
    <property type="component" value="Unassembled WGS sequence"/>
</dbReference>
<evidence type="ECO:0000313" key="7">
    <source>
        <dbReference type="Proteomes" id="UP000191680"/>
    </source>
</evidence>
<dbReference type="EMBL" id="MTBC01000006">
    <property type="protein sequence ID" value="OQD42441.1"/>
    <property type="molecule type" value="Genomic_DNA"/>
</dbReference>